<evidence type="ECO:0000313" key="1">
    <source>
        <dbReference type="EMBL" id="ACO79422.1"/>
    </source>
</evidence>
<dbReference type="Proteomes" id="UP000002424">
    <property type="component" value="Chromosome"/>
</dbReference>
<dbReference type="EnsemblBacteria" id="ACO79422">
    <property type="protein sequence ID" value="ACO79422"/>
    <property type="gene ID" value="Avin_32650"/>
</dbReference>
<accession>C1DP69</accession>
<gene>
    <name evidence="1" type="ordered locus">Avin_32650</name>
</gene>
<keyword evidence="2" id="KW-1185">Reference proteome</keyword>
<dbReference type="KEGG" id="avn:Avin_32650"/>
<protein>
    <submittedName>
        <fullName evidence="1">Uncharacterized protein</fullName>
    </submittedName>
</protein>
<organism evidence="1 2">
    <name type="scientific">Azotobacter vinelandii (strain DJ / ATCC BAA-1303)</name>
    <dbReference type="NCBI Taxonomy" id="322710"/>
    <lineage>
        <taxon>Bacteria</taxon>
        <taxon>Pseudomonadati</taxon>
        <taxon>Pseudomonadota</taxon>
        <taxon>Gammaproteobacteria</taxon>
        <taxon>Pseudomonadales</taxon>
        <taxon>Pseudomonadaceae</taxon>
        <taxon>Azotobacter</taxon>
    </lineage>
</organism>
<reference evidence="1 2" key="1">
    <citation type="journal article" date="2009" name="J. Bacteriol.">
        <title>Genome sequence of Azotobacter vinelandii, an obligate aerobe specialized to support diverse anaerobic metabolic processes.</title>
        <authorList>
            <person name="Setubal J.C."/>
            <person name="dos Santos P."/>
            <person name="Goldman B.S."/>
            <person name="Ertesvag H."/>
            <person name="Espin G."/>
            <person name="Rubio L.M."/>
            <person name="Valla S."/>
            <person name="Almeida N.F."/>
            <person name="Balasubramanian D."/>
            <person name="Cromes L."/>
            <person name="Curatti L."/>
            <person name="Du Z."/>
            <person name="Godsy E."/>
            <person name="Goodner B."/>
            <person name="Hellner-Burris K."/>
            <person name="Hernandez J.A."/>
            <person name="Houmiel K."/>
            <person name="Imperial J."/>
            <person name="Kennedy C."/>
            <person name="Larson T.J."/>
            <person name="Latreille P."/>
            <person name="Ligon L.S."/>
            <person name="Lu J."/>
            <person name="Maerk M."/>
            <person name="Miller N.M."/>
            <person name="Norton S."/>
            <person name="O'Carroll I.P."/>
            <person name="Paulsen I."/>
            <person name="Raulfs E.C."/>
            <person name="Roemer R."/>
            <person name="Rosser J."/>
            <person name="Segura D."/>
            <person name="Slater S."/>
            <person name="Stricklin S.L."/>
            <person name="Studholme D.J."/>
            <person name="Sun J."/>
            <person name="Viana C.J."/>
            <person name="Wallin E."/>
            <person name="Wang B."/>
            <person name="Wheeler C."/>
            <person name="Zhu H."/>
            <person name="Dean D.R."/>
            <person name="Dixon R."/>
            <person name="Wood D."/>
        </authorList>
    </citation>
    <scope>NUCLEOTIDE SEQUENCE [LARGE SCALE GENOMIC DNA]</scope>
    <source>
        <strain evidence="2">DJ / ATCC BAA-1303</strain>
    </source>
</reference>
<dbReference type="HOGENOM" id="CLU_2803228_0_0_6"/>
<proteinExistence type="predicted"/>
<evidence type="ECO:0000313" key="2">
    <source>
        <dbReference type="Proteomes" id="UP000002424"/>
    </source>
</evidence>
<dbReference type="EMBL" id="CP001157">
    <property type="protein sequence ID" value="ACO79422.1"/>
    <property type="molecule type" value="Genomic_DNA"/>
</dbReference>
<sequence>MQVEDQHKLDHGPCNLRGLLSNRRNRRVLGFILIYFSIQMSVYEGSSTCRPASPNCSAPRSALRSGC</sequence>
<dbReference type="AlphaFoldDB" id="C1DP69"/>
<name>C1DP69_AZOVD</name>
<dbReference type="STRING" id="322710.Avin_32650"/>